<dbReference type="PANTHER" id="PTHR24107">
    <property type="entry name" value="YNEIN REGULATORY COMPLEX SUBUNIT 5"/>
    <property type="match status" value="1"/>
</dbReference>
<keyword evidence="5" id="KW-0862">Zinc</keyword>
<dbReference type="EMBL" id="CDMY01000193">
    <property type="protein sequence ID" value="CEL93815.1"/>
    <property type="molecule type" value="Genomic_DNA"/>
</dbReference>
<evidence type="ECO:0000256" key="8">
    <source>
        <dbReference type="SAM" id="Coils"/>
    </source>
</evidence>
<gene>
    <name evidence="11" type="ORF">Vbra_20226</name>
</gene>
<evidence type="ECO:0000256" key="5">
    <source>
        <dbReference type="ARBA" id="ARBA00022833"/>
    </source>
</evidence>
<keyword evidence="8" id="KW-0175">Coiled coil</keyword>
<dbReference type="SUPFAM" id="SSF52047">
    <property type="entry name" value="RNI-like"/>
    <property type="match status" value="1"/>
</dbReference>
<evidence type="ECO:0000313" key="11">
    <source>
        <dbReference type="EMBL" id="CEL93815.1"/>
    </source>
</evidence>
<dbReference type="Gene3D" id="3.80.10.10">
    <property type="entry name" value="Ribonuclease Inhibitor"/>
    <property type="match status" value="1"/>
</dbReference>
<dbReference type="OrthoDB" id="7237699at2759"/>
<feature type="coiled-coil region" evidence="8">
    <location>
        <begin position="320"/>
        <end position="354"/>
    </location>
</feature>
<dbReference type="InterPro" id="IPR032675">
    <property type="entry name" value="LRR_dom_sf"/>
</dbReference>
<evidence type="ECO:0000313" key="12">
    <source>
        <dbReference type="Proteomes" id="UP000041254"/>
    </source>
</evidence>
<feature type="domain" description="RING-type" evidence="10">
    <location>
        <begin position="361"/>
        <end position="399"/>
    </location>
</feature>
<dbReference type="Gene3D" id="3.30.40.10">
    <property type="entry name" value="Zinc/RING finger domain, C3HC4 (zinc finger)"/>
    <property type="match status" value="1"/>
</dbReference>
<protein>
    <recommendedName>
        <fullName evidence="10">RING-type domain-containing protein</fullName>
    </recommendedName>
</protein>
<dbReference type="PROSITE" id="PS00518">
    <property type="entry name" value="ZF_RING_1"/>
    <property type="match status" value="1"/>
</dbReference>
<dbReference type="AlphaFoldDB" id="A0A0G4EDL6"/>
<keyword evidence="2" id="KW-0963">Cytoplasm</keyword>
<dbReference type="VEuPathDB" id="CryptoDB:Vbra_20226"/>
<dbReference type="Pfam" id="PF13920">
    <property type="entry name" value="zf-C3HC4_3"/>
    <property type="match status" value="1"/>
</dbReference>
<dbReference type="InterPro" id="IPR001611">
    <property type="entry name" value="Leu-rich_rpt"/>
</dbReference>
<reference evidence="11 12" key="1">
    <citation type="submission" date="2014-11" db="EMBL/GenBank/DDBJ databases">
        <authorList>
            <person name="Zhu J."/>
            <person name="Qi W."/>
            <person name="Song R."/>
        </authorList>
    </citation>
    <scope>NUCLEOTIDE SEQUENCE [LARGE SCALE GENOMIC DNA]</scope>
</reference>
<dbReference type="SMART" id="SM00184">
    <property type="entry name" value="RING"/>
    <property type="match status" value="1"/>
</dbReference>
<dbReference type="InterPro" id="IPR052410">
    <property type="entry name" value="DRC5"/>
</dbReference>
<accession>A0A0G4EDL6</accession>
<feature type="region of interest" description="Disordered" evidence="9">
    <location>
        <begin position="250"/>
        <end position="302"/>
    </location>
</feature>
<dbReference type="InterPro" id="IPR001841">
    <property type="entry name" value="Znf_RING"/>
</dbReference>
<dbReference type="SMART" id="SM00368">
    <property type="entry name" value="LRR_RI"/>
    <property type="match status" value="2"/>
</dbReference>
<name>A0A0G4EDL6_VITBC</name>
<dbReference type="InterPro" id="IPR013083">
    <property type="entry name" value="Znf_RING/FYVE/PHD"/>
</dbReference>
<evidence type="ECO:0000256" key="6">
    <source>
        <dbReference type="ARBA" id="ARBA00023212"/>
    </source>
</evidence>
<evidence type="ECO:0000256" key="2">
    <source>
        <dbReference type="ARBA" id="ARBA00022490"/>
    </source>
</evidence>
<proteinExistence type="predicted"/>
<dbReference type="Proteomes" id="UP000041254">
    <property type="component" value="Unassembled WGS sequence"/>
</dbReference>
<evidence type="ECO:0000256" key="4">
    <source>
        <dbReference type="ARBA" id="ARBA00022771"/>
    </source>
</evidence>
<dbReference type="GO" id="GO:0005856">
    <property type="term" value="C:cytoskeleton"/>
    <property type="evidence" value="ECO:0007669"/>
    <property type="project" value="UniProtKB-SubCell"/>
</dbReference>
<comment type="subcellular location">
    <subcellularLocation>
        <location evidence="1">Cytoplasm</location>
        <location evidence="1">Cytoskeleton</location>
    </subcellularLocation>
</comment>
<dbReference type="SUPFAM" id="SSF57850">
    <property type="entry name" value="RING/U-box"/>
    <property type="match status" value="1"/>
</dbReference>
<keyword evidence="6" id="KW-0206">Cytoskeleton</keyword>
<evidence type="ECO:0000259" key="10">
    <source>
        <dbReference type="PROSITE" id="PS50089"/>
    </source>
</evidence>
<dbReference type="GO" id="GO:0008270">
    <property type="term" value="F:zinc ion binding"/>
    <property type="evidence" value="ECO:0007669"/>
    <property type="project" value="UniProtKB-KW"/>
</dbReference>
<dbReference type="Pfam" id="PF13516">
    <property type="entry name" value="LRR_6"/>
    <property type="match status" value="2"/>
</dbReference>
<keyword evidence="4 7" id="KW-0863">Zinc-finger</keyword>
<organism evidence="11 12">
    <name type="scientific">Vitrella brassicaformis (strain CCMP3155)</name>
    <dbReference type="NCBI Taxonomy" id="1169540"/>
    <lineage>
        <taxon>Eukaryota</taxon>
        <taxon>Sar</taxon>
        <taxon>Alveolata</taxon>
        <taxon>Colpodellida</taxon>
        <taxon>Vitrellaceae</taxon>
        <taxon>Vitrella</taxon>
    </lineage>
</organism>
<feature type="compositionally biased region" description="Basic and acidic residues" evidence="9">
    <location>
        <begin position="250"/>
        <end position="267"/>
    </location>
</feature>
<evidence type="ECO:0000256" key="9">
    <source>
        <dbReference type="SAM" id="MobiDB-lite"/>
    </source>
</evidence>
<feature type="compositionally biased region" description="Low complexity" evidence="9">
    <location>
        <begin position="288"/>
        <end position="298"/>
    </location>
</feature>
<keyword evidence="12" id="KW-1185">Reference proteome</keyword>
<evidence type="ECO:0000256" key="1">
    <source>
        <dbReference type="ARBA" id="ARBA00004245"/>
    </source>
</evidence>
<dbReference type="PROSITE" id="PS50089">
    <property type="entry name" value="ZF_RING_2"/>
    <property type="match status" value="1"/>
</dbReference>
<dbReference type="InterPro" id="IPR017907">
    <property type="entry name" value="Znf_RING_CS"/>
</dbReference>
<evidence type="ECO:0000256" key="7">
    <source>
        <dbReference type="PROSITE-ProRule" id="PRU00175"/>
    </source>
</evidence>
<keyword evidence="3" id="KW-0479">Metal-binding</keyword>
<dbReference type="PROSITE" id="PS51450">
    <property type="entry name" value="LRR"/>
    <property type="match status" value="1"/>
</dbReference>
<sequence>MAEQEPINWLHFVSISTDRRTLHLYFNYEQNLKSISELRSSCKDFRVVKLNATNLESFRQWLVEDLYQSGDVLPEAQVTAHLDKNEFGDAGAAAAMAALTAPPCHLSNLDLTHNNISKDGVSAIAEALQSTAACRRGLVTLDLSNNQIDTVGAMQLLRSILNSCGMVGDPSHASCVSVTFHGNPLINIDEVRQWIAGMTHAGFVIYDMPALIDEFVSFTVEAPKLRARDPVMTVMADAYCPVKAEKARLASLPPDRREVPPDRREAQSHAGAPVPQHGHNGGGRSGSRGRLSSPSASGEVTTFSLTDSSGAKVACPFIDLSEASLTLAKLTEEYHKLQLALAQQQDTLVEKEKERTALLQCMCCRAQKSALMLYPCGHPICTACLDKANSSDHKCPFCRKSILKEITFYVG</sequence>
<dbReference type="PANTHER" id="PTHR24107:SF2">
    <property type="entry name" value="NLR FAMILY CARD DOMAIN CONTAINING 3"/>
    <property type="match status" value="1"/>
</dbReference>
<dbReference type="InParanoid" id="A0A0G4EDL6"/>
<evidence type="ECO:0000256" key="3">
    <source>
        <dbReference type="ARBA" id="ARBA00022723"/>
    </source>
</evidence>